<name>A0A0S4TCP8_CRYHO</name>
<dbReference type="SUPFAM" id="SSF52972">
    <property type="entry name" value="ITPase-like"/>
    <property type="match status" value="1"/>
</dbReference>
<dbReference type="PANTHER" id="PTHR43213:SF4">
    <property type="entry name" value="7-METHYL-GTP PYROPHOSPHATASE"/>
    <property type="match status" value="1"/>
</dbReference>
<dbReference type="EMBL" id="JTAI01000043">
    <property type="protein sequence ID" value="PPS93240.1"/>
    <property type="molecule type" value="Genomic_DNA"/>
</dbReference>
<evidence type="ECO:0000313" key="3">
    <source>
        <dbReference type="EMBL" id="PPS93240.1"/>
    </source>
</evidence>
<dbReference type="Gene3D" id="3.90.950.10">
    <property type="match status" value="1"/>
</dbReference>
<organism evidence="2">
    <name type="scientific">Cryptosporidium hominis</name>
    <dbReference type="NCBI Taxonomy" id="237895"/>
    <lineage>
        <taxon>Eukaryota</taxon>
        <taxon>Sar</taxon>
        <taxon>Alveolata</taxon>
        <taxon>Apicomplexa</taxon>
        <taxon>Conoidasida</taxon>
        <taxon>Coccidia</taxon>
        <taxon>Eucoccidiorida</taxon>
        <taxon>Eimeriorina</taxon>
        <taxon>Cryptosporidiidae</taxon>
        <taxon>Cryptosporidium</taxon>
    </lineage>
</organism>
<dbReference type="GO" id="GO:0047429">
    <property type="term" value="F:nucleoside triphosphate diphosphatase activity"/>
    <property type="evidence" value="ECO:0007669"/>
    <property type="project" value="InterPro"/>
</dbReference>
<keyword evidence="4" id="KW-1185">Reference proteome</keyword>
<sequence length="211" mass="23712">MYENHNFQKDYKIVFGSTSESRRMVFSKANIKLSEFVSADIDERVITDDDPNKLVIKLSEAKMDAVLEKLPYKNGEDKVIVICADTIALKDGEVRNKAKDSDERLRYVKSYSESYADCITGVTVYNYFTGRRLSNVTVSRVHYKKMPDDAIQQIVENSEIIKYSCGALAIDCPFMGKFVDGIQGDVDNVMGISVCNTVELMEKSIALGVVN</sequence>
<dbReference type="EMBL" id="LN877948">
    <property type="protein sequence ID" value="CUV04806.1"/>
    <property type="molecule type" value="Genomic_DNA"/>
</dbReference>
<evidence type="ECO:0000313" key="4">
    <source>
        <dbReference type="Proteomes" id="UP001429100"/>
    </source>
</evidence>
<gene>
    <name evidence="2" type="ORF">CHUDEA2_4300</name>
    <name evidence="3" type="ORF">GY17_00003772</name>
</gene>
<reference evidence="3 4" key="3">
    <citation type="submission" date="2017-10" db="EMBL/GenBank/DDBJ databases">
        <title>Consistent, comparative and evidence-based genome annotation and re-annotation for the closely-related species, Cryptosporidium parvum, C. hominis and C. tyzzeri.</title>
        <authorList>
            <person name="Baptista R.P."/>
            <person name="Li Y."/>
            <person name="Sateriale A."/>
            <person name="Striepen B."/>
            <person name="Kissinger J.C."/>
        </authorList>
    </citation>
    <scope>NUCLEOTIDE SEQUENCE [LARGE SCALE GENOMIC DNA]</scope>
    <source>
        <strain evidence="3">30976</strain>
    </source>
</reference>
<dbReference type="Proteomes" id="UP001429100">
    <property type="component" value="Unassembled WGS sequence"/>
</dbReference>
<dbReference type="OrthoDB" id="10267058at2759"/>
<dbReference type="InterPro" id="IPR029001">
    <property type="entry name" value="ITPase-like_fam"/>
</dbReference>
<accession>A0A0S4TCP8</accession>
<dbReference type="AlphaFoldDB" id="A0A0S4TCP8"/>
<evidence type="ECO:0000256" key="1">
    <source>
        <dbReference type="ARBA" id="ARBA00022801"/>
    </source>
</evidence>
<proteinExistence type="predicted"/>
<dbReference type="VEuPathDB" id="CryptoDB:GY17_00003772"/>
<dbReference type="VEuPathDB" id="CryptoDB:ChTU502y2012_378g0090"/>
<reference evidence="2" key="2">
    <citation type="submission" date="2015-08" db="EMBL/GenBank/DDBJ databases">
        <authorList>
            <person name="Babu N.S."/>
            <person name="Beckwith C.J."/>
            <person name="Beseler K.G."/>
            <person name="Brison A."/>
            <person name="Carone J.V."/>
            <person name="Caskin T.P."/>
            <person name="Diamond M."/>
            <person name="Durham M.E."/>
            <person name="Foxe J.M."/>
            <person name="Go M."/>
            <person name="Henderson B.A."/>
            <person name="Jones I.B."/>
            <person name="McGettigan J.A."/>
            <person name="Micheletti S.J."/>
            <person name="Nasrallah M.E."/>
            <person name="Ortiz D."/>
            <person name="Piller C.R."/>
            <person name="Privatt S.R."/>
            <person name="Schneider S.L."/>
            <person name="Sharp S."/>
            <person name="Smith T.C."/>
            <person name="Stanton J.D."/>
            <person name="Ullery H.E."/>
            <person name="Wilson R.J."/>
            <person name="Serrano M.G."/>
            <person name="Buck G."/>
            <person name="Lee V."/>
            <person name="Wang Y."/>
            <person name="Carvalho R."/>
            <person name="Voegtly L."/>
            <person name="Shi R."/>
            <person name="Duckworth R."/>
            <person name="Johnson A."/>
            <person name="Loviza R."/>
            <person name="Walstead R."/>
            <person name="Shah Z."/>
            <person name="Kiflezghi M."/>
            <person name="Wade K."/>
            <person name="Ball S.L."/>
            <person name="Bradley K.W."/>
            <person name="Asai D.J."/>
            <person name="Bowman C.A."/>
            <person name="Russell D.A."/>
            <person name="Pope W.H."/>
            <person name="Jacobs-Sera D."/>
            <person name="Hendrix R.W."/>
            <person name="Hatfull G.F."/>
        </authorList>
    </citation>
    <scope>NUCLEOTIDE SEQUENCE [LARGE SCALE GENOMIC DNA]</scope>
</reference>
<protein>
    <submittedName>
        <fullName evidence="3">Maf-like protein</fullName>
    </submittedName>
</protein>
<dbReference type="VEuPathDB" id="CryptoDB:Chro.20462"/>
<dbReference type="VEuPathDB" id="CryptoDB:CHUDEA2_4300"/>
<dbReference type="InterPro" id="IPR003697">
    <property type="entry name" value="Maf-like"/>
</dbReference>
<keyword evidence="1" id="KW-0378">Hydrolase</keyword>
<dbReference type="PIRSF" id="PIRSF006305">
    <property type="entry name" value="Maf"/>
    <property type="match status" value="1"/>
</dbReference>
<evidence type="ECO:0000313" key="2">
    <source>
        <dbReference type="EMBL" id="CUV04806.1"/>
    </source>
</evidence>
<dbReference type="PANTHER" id="PTHR43213">
    <property type="entry name" value="BIFUNCTIONAL DTTP/UTP PYROPHOSPHATASE/METHYLTRANSFERASE PROTEIN-RELATED"/>
    <property type="match status" value="1"/>
</dbReference>
<dbReference type="Proteomes" id="UP000199752">
    <property type="component" value="Chromosome 2"/>
</dbReference>
<reference evidence="3 4" key="1">
    <citation type="submission" date="2014-11" db="EMBL/GenBank/DDBJ databases">
        <title>Comparative genomic analysis of Cryptosporidium hominis reveals occurrence of genetic recombination in virulent subtypes.</title>
        <authorList>
            <person name="Guo Y."/>
            <person name="Tang K."/>
            <person name="Frace M."/>
            <person name="Li N."/>
            <person name="Roellig D.M."/>
            <person name="Sammons S."/>
            <person name="Knipe K."/>
            <person name="Rowe L."/>
            <person name="Feng Y."/>
            <person name="Xiao L."/>
        </authorList>
    </citation>
    <scope>NUCLEOTIDE SEQUENCE [LARGE SCALE GENOMIC DNA]</scope>
    <source>
        <strain evidence="3">30976</strain>
    </source>
</reference>
<dbReference type="Pfam" id="PF02545">
    <property type="entry name" value="Maf"/>
    <property type="match status" value="1"/>
</dbReference>